<name>A0A645EG58_9ZZZZ</name>
<organism evidence="1">
    <name type="scientific">bioreactor metagenome</name>
    <dbReference type="NCBI Taxonomy" id="1076179"/>
    <lineage>
        <taxon>unclassified sequences</taxon>
        <taxon>metagenomes</taxon>
        <taxon>ecological metagenomes</taxon>
    </lineage>
</organism>
<protein>
    <recommendedName>
        <fullName evidence="2">TonB-dependent receptor SusC</fullName>
    </recommendedName>
</protein>
<gene>
    <name evidence="1" type="ORF">SDC9_147621</name>
</gene>
<accession>A0A645EG58</accession>
<comment type="caution">
    <text evidence="1">The sequence shown here is derived from an EMBL/GenBank/DDBJ whole genome shotgun (WGS) entry which is preliminary data.</text>
</comment>
<evidence type="ECO:0008006" key="2">
    <source>
        <dbReference type="Google" id="ProtNLM"/>
    </source>
</evidence>
<sequence length="177" mass="19578">MADFSYGGDIWSGDFASAYQTGVSPQTLFERDGGGLPYTYGDGTKANHGVIMDGVLEDGTKNTYVVHYTWKYGRTGSWGGNASRNQLTTPSILRNNWIKMREITLSWQLPTRWLQKTKAFQSVNINLTGRDLFYIYSSLPEHLNPEATSMQTGNAQGMMFGALPGVRSVTVGVNVTF</sequence>
<evidence type="ECO:0000313" key="1">
    <source>
        <dbReference type="EMBL" id="MPN00426.1"/>
    </source>
</evidence>
<dbReference type="AlphaFoldDB" id="A0A645EG58"/>
<proteinExistence type="predicted"/>
<reference evidence="1" key="1">
    <citation type="submission" date="2019-08" db="EMBL/GenBank/DDBJ databases">
        <authorList>
            <person name="Kucharzyk K."/>
            <person name="Murdoch R.W."/>
            <person name="Higgins S."/>
            <person name="Loffler F."/>
        </authorList>
    </citation>
    <scope>NUCLEOTIDE SEQUENCE</scope>
</reference>
<dbReference type="EMBL" id="VSSQ01046451">
    <property type="protein sequence ID" value="MPN00426.1"/>
    <property type="molecule type" value="Genomic_DNA"/>
</dbReference>